<dbReference type="FunFam" id="3.30.930.10:FF:000035">
    <property type="entry name" value="Putative lipoyltransferase 2, mitochondrial"/>
    <property type="match status" value="1"/>
</dbReference>
<dbReference type="PANTHER" id="PTHR10993:SF12">
    <property type="entry name" value="OCTANOYLTRANSFERASE"/>
    <property type="match status" value="1"/>
</dbReference>
<dbReference type="EC" id="2.3.1.181" evidence="6 7"/>
<comment type="miscellaneous">
    <text evidence="6">In the reaction, the free carboxyl group of octanoic acid is attached via an amide linkage to the epsilon-amino group of a specific lysine residue of lipoyl domains of lipoate-dependent enzymes.</text>
</comment>
<dbReference type="InterPro" id="IPR004143">
    <property type="entry name" value="BPL_LPL_catalytic"/>
</dbReference>
<dbReference type="Proteomes" id="UP000198984">
    <property type="component" value="Unassembled WGS sequence"/>
</dbReference>
<dbReference type="RefSeq" id="WP_089913823.1">
    <property type="nucleotide sequence ID" value="NZ_FOBB01000003.1"/>
</dbReference>
<feature type="active site" description="Acyl-thioester intermediate" evidence="6 8">
    <location>
        <position position="194"/>
    </location>
</feature>
<evidence type="ECO:0000256" key="9">
    <source>
        <dbReference type="PIRSR" id="PIRSR016262-2"/>
    </source>
</evidence>
<keyword evidence="13" id="KW-1185">Reference proteome</keyword>
<evidence type="ECO:0000256" key="8">
    <source>
        <dbReference type="PIRSR" id="PIRSR016262-1"/>
    </source>
</evidence>
<protein>
    <recommendedName>
        <fullName evidence="6 7">Octanoyltransferase</fullName>
        <ecNumber evidence="6 7">2.3.1.181</ecNumber>
    </recommendedName>
    <alternativeName>
        <fullName evidence="6">Lipoate-protein ligase B</fullName>
    </alternativeName>
    <alternativeName>
        <fullName evidence="6">Lipoyl/octanoyl transferase</fullName>
    </alternativeName>
    <alternativeName>
        <fullName evidence="6">Octanoyl-[acyl-carrier-protein]-protein N-octanoyltransferase</fullName>
    </alternativeName>
</protein>
<sequence>MKQQINVDDLGLIDYQQAWDYQENLLQQNVRIKLDASRAAVATPPATIHHLLFCEHPPVYTLGKSGHMENLLINEQQMKEKAIAFVPTNRGGDITFHGPGQIVGYPILDLEYFFTDLGRYLRSLEEVIILTLADYGINAGRSKGETGVWLSPEDPANARKICAMGVRCSRWVTMHGFALNVNTDLSYFNHIIPCGITDKKVASMHEELGRPVPVEEVKAKLQKHFGEVFGAELMVKV</sequence>
<evidence type="ECO:0000256" key="6">
    <source>
        <dbReference type="HAMAP-Rule" id="MF_00013"/>
    </source>
</evidence>
<keyword evidence="4 6" id="KW-0012">Acyltransferase</keyword>
<evidence type="ECO:0000256" key="7">
    <source>
        <dbReference type="PIRNR" id="PIRNR016262"/>
    </source>
</evidence>
<keyword evidence="2 6" id="KW-0963">Cytoplasm</keyword>
<keyword evidence="3 6" id="KW-0808">Transferase</keyword>
<dbReference type="PIRSF" id="PIRSF016262">
    <property type="entry name" value="LPLase"/>
    <property type="match status" value="1"/>
</dbReference>
<evidence type="ECO:0000256" key="10">
    <source>
        <dbReference type="PIRSR" id="PIRSR016262-3"/>
    </source>
</evidence>
<evidence type="ECO:0000256" key="5">
    <source>
        <dbReference type="ARBA" id="ARBA00024732"/>
    </source>
</evidence>
<dbReference type="SUPFAM" id="SSF55681">
    <property type="entry name" value="Class II aaRS and biotin synthetases"/>
    <property type="match status" value="1"/>
</dbReference>
<dbReference type="PROSITE" id="PS01313">
    <property type="entry name" value="LIPB"/>
    <property type="match status" value="1"/>
</dbReference>
<dbReference type="UniPathway" id="UPA00538">
    <property type="reaction ID" value="UER00592"/>
</dbReference>
<evidence type="ECO:0000256" key="3">
    <source>
        <dbReference type="ARBA" id="ARBA00022679"/>
    </source>
</evidence>
<comment type="pathway">
    <text evidence="1 6 7">Protein modification; protein lipoylation via endogenous pathway; protein N(6)-(lipoyl)lysine from octanoyl-[acyl-carrier-protein]: step 1/2.</text>
</comment>
<dbReference type="EMBL" id="FOBB01000003">
    <property type="protein sequence ID" value="SEM20209.1"/>
    <property type="molecule type" value="Genomic_DNA"/>
</dbReference>
<dbReference type="InterPro" id="IPR000544">
    <property type="entry name" value="Octanoyltransferase"/>
</dbReference>
<dbReference type="STRING" id="573321.SAMN04488505_103652"/>
<dbReference type="OrthoDB" id="9787061at2"/>
<dbReference type="InterPro" id="IPR020605">
    <property type="entry name" value="Octanoyltransferase_CS"/>
</dbReference>
<evidence type="ECO:0000313" key="12">
    <source>
        <dbReference type="EMBL" id="SEM20209.1"/>
    </source>
</evidence>
<dbReference type="HAMAP" id="MF_00013">
    <property type="entry name" value="LipB"/>
    <property type="match status" value="1"/>
</dbReference>
<feature type="binding site" evidence="6 9">
    <location>
        <begin position="176"/>
        <end position="178"/>
    </location>
    <ligand>
        <name>substrate</name>
    </ligand>
</feature>
<dbReference type="GO" id="GO:0005737">
    <property type="term" value="C:cytoplasm"/>
    <property type="evidence" value="ECO:0007669"/>
    <property type="project" value="UniProtKB-SubCell"/>
</dbReference>
<dbReference type="PROSITE" id="PS51733">
    <property type="entry name" value="BPL_LPL_CATALYTIC"/>
    <property type="match status" value="1"/>
</dbReference>
<dbReference type="NCBIfam" id="NF010925">
    <property type="entry name" value="PRK14345.1"/>
    <property type="match status" value="1"/>
</dbReference>
<feature type="site" description="Lowers pKa of active site Cys" evidence="6 10">
    <location>
        <position position="160"/>
    </location>
</feature>
<comment type="subcellular location">
    <subcellularLocation>
        <location evidence="6">Cytoplasm</location>
    </subcellularLocation>
</comment>
<dbReference type="GO" id="GO:0009249">
    <property type="term" value="P:protein lipoylation"/>
    <property type="evidence" value="ECO:0007669"/>
    <property type="project" value="InterPro"/>
</dbReference>
<accession>A0A1H7WGL0</accession>
<feature type="binding site" evidence="6 9">
    <location>
        <begin position="163"/>
        <end position="165"/>
    </location>
    <ligand>
        <name>substrate</name>
    </ligand>
</feature>
<evidence type="ECO:0000256" key="1">
    <source>
        <dbReference type="ARBA" id="ARBA00004821"/>
    </source>
</evidence>
<name>A0A1H7WGL0_9BACT</name>
<reference evidence="12 13" key="1">
    <citation type="submission" date="2016-10" db="EMBL/GenBank/DDBJ databases">
        <authorList>
            <person name="de Groot N.N."/>
        </authorList>
    </citation>
    <scope>NUCLEOTIDE SEQUENCE [LARGE SCALE GENOMIC DNA]</scope>
    <source>
        <strain evidence="12 13">DSM 21039</strain>
    </source>
</reference>
<comment type="function">
    <text evidence="5 6 7">Catalyzes the transfer of endogenously produced octanoic acid from octanoyl-acyl-carrier-protein onto the lipoyl domains of lipoate-dependent enzymes. Lipoyl-ACP can also act as a substrate although octanoyl-ACP is likely to be the physiological substrate.</text>
</comment>
<dbReference type="Pfam" id="PF21948">
    <property type="entry name" value="LplA-B_cat"/>
    <property type="match status" value="1"/>
</dbReference>
<dbReference type="NCBIfam" id="TIGR00214">
    <property type="entry name" value="lipB"/>
    <property type="match status" value="1"/>
</dbReference>
<comment type="similarity">
    <text evidence="6 7">Belongs to the LipB family.</text>
</comment>
<feature type="binding site" evidence="6 9">
    <location>
        <begin position="90"/>
        <end position="97"/>
    </location>
    <ligand>
        <name>substrate</name>
    </ligand>
</feature>
<dbReference type="Gene3D" id="3.30.930.10">
    <property type="entry name" value="Bira Bifunctional Protein, Domain 2"/>
    <property type="match status" value="1"/>
</dbReference>
<dbReference type="AlphaFoldDB" id="A0A1H7WGL0"/>
<proteinExistence type="inferred from homology"/>
<dbReference type="CDD" id="cd16444">
    <property type="entry name" value="LipB"/>
    <property type="match status" value="1"/>
</dbReference>
<feature type="domain" description="BPL/LPL catalytic" evidence="11">
    <location>
        <begin position="45"/>
        <end position="233"/>
    </location>
</feature>
<evidence type="ECO:0000256" key="2">
    <source>
        <dbReference type="ARBA" id="ARBA00022490"/>
    </source>
</evidence>
<evidence type="ECO:0000256" key="4">
    <source>
        <dbReference type="ARBA" id="ARBA00023315"/>
    </source>
</evidence>
<evidence type="ECO:0000313" key="13">
    <source>
        <dbReference type="Proteomes" id="UP000198984"/>
    </source>
</evidence>
<comment type="catalytic activity">
    <reaction evidence="6 7">
        <text>octanoyl-[ACP] + L-lysyl-[protein] = N(6)-octanoyl-L-lysyl-[protein] + holo-[ACP] + H(+)</text>
        <dbReference type="Rhea" id="RHEA:17665"/>
        <dbReference type="Rhea" id="RHEA-COMP:9636"/>
        <dbReference type="Rhea" id="RHEA-COMP:9685"/>
        <dbReference type="Rhea" id="RHEA-COMP:9752"/>
        <dbReference type="Rhea" id="RHEA-COMP:9928"/>
        <dbReference type="ChEBI" id="CHEBI:15378"/>
        <dbReference type="ChEBI" id="CHEBI:29969"/>
        <dbReference type="ChEBI" id="CHEBI:64479"/>
        <dbReference type="ChEBI" id="CHEBI:78463"/>
        <dbReference type="ChEBI" id="CHEBI:78809"/>
        <dbReference type="EC" id="2.3.1.181"/>
    </reaction>
</comment>
<dbReference type="GO" id="GO:0033819">
    <property type="term" value="F:lipoyl(octanoyl) transferase activity"/>
    <property type="evidence" value="ECO:0007669"/>
    <property type="project" value="UniProtKB-EC"/>
</dbReference>
<evidence type="ECO:0000259" key="11">
    <source>
        <dbReference type="PROSITE" id="PS51733"/>
    </source>
</evidence>
<dbReference type="InterPro" id="IPR045864">
    <property type="entry name" value="aa-tRNA-synth_II/BPL/LPL"/>
</dbReference>
<organism evidence="12 13">
    <name type="scientific">Chitinophaga rupis</name>
    <dbReference type="NCBI Taxonomy" id="573321"/>
    <lineage>
        <taxon>Bacteria</taxon>
        <taxon>Pseudomonadati</taxon>
        <taxon>Bacteroidota</taxon>
        <taxon>Chitinophagia</taxon>
        <taxon>Chitinophagales</taxon>
        <taxon>Chitinophagaceae</taxon>
        <taxon>Chitinophaga</taxon>
    </lineage>
</organism>
<gene>
    <name evidence="6" type="primary">lipB</name>
    <name evidence="12" type="ORF">SAMN04488505_103652</name>
</gene>
<dbReference type="PANTHER" id="PTHR10993">
    <property type="entry name" value="OCTANOYLTRANSFERASE"/>
    <property type="match status" value="1"/>
</dbReference>